<dbReference type="Gene3D" id="3.30.470.20">
    <property type="entry name" value="ATP-grasp fold, B domain"/>
    <property type="match status" value="1"/>
</dbReference>
<name>A0ABN8MZF2_9CNID</name>
<sequence>MPGVTNLNPLQSLSNLLGKQWYRVKAALCIMLLMAAMPLCFIFTTCVWLFGRKSEQHDYLEASLRRTVLVSGLAHTKGLHIAKTLGKAGHRVILADLEEFGCSAAQWSCFISKFYTVPDFNSLDDSEAYIKGVINVAKTEKIDWYIPVSHTKAALPDSIIKQRLAEVNPQIICLTLDDPKVTAILNDKPLFLEECNKLNLKVPYFKKVHSLAEVREVAKKELLLNSKSHYFLKPLMPYSEDRLNFTPIPSDSTEFEKFLAHYESKLNCDNPHLVNQFIKGKEFAANAIVSKGSLQAFQVCPCSPVQIDYDVTKHSEIKKWVEEFCKTKKITGCICFDFLEENDSGEIYCIECNPRLHSCVVSYQMKPNLEAAIRGAMEDQFQLPTPSEPSASSKHVYWLYNEIAKLGLFQQGIGEFIHTLINGEDAVFDASDPWPFFMLNHYQIPVMLSRAFMSGKRWTIINYCLGKVRYLRD</sequence>
<dbReference type="Gene3D" id="3.40.50.20">
    <property type="match status" value="1"/>
</dbReference>
<comment type="caution">
    <text evidence="2">The sequence shown here is derived from an EMBL/GenBank/DDBJ whole genome shotgun (WGS) entry which is preliminary data.</text>
</comment>
<evidence type="ECO:0000313" key="3">
    <source>
        <dbReference type="Proteomes" id="UP001159405"/>
    </source>
</evidence>
<keyword evidence="3" id="KW-1185">Reference proteome</keyword>
<reference evidence="2 3" key="1">
    <citation type="submission" date="2022-05" db="EMBL/GenBank/DDBJ databases">
        <authorList>
            <consortium name="Genoscope - CEA"/>
            <person name="William W."/>
        </authorList>
    </citation>
    <scope>NUCLEOTIDE SEQUENCE [LARGE SCALE GENOMIC DNA]</scope>
</reference>
<accession>A0ABN8MZF2</accession>
<evidence type="ECO:0008006" key="4">
    <source>
        <dbReference type="Google" id="ProtNLM"/>
    </source>
</evidence>
<proteinExistence type="predicted"/>
<gene>
    <name evidence="2" type="ORF">PLOB_00039635</name>
</gene>
<evidence type="ECO:0000313" key="2">
    <source>
        <dbReference type="EMBL" id="CAH3038074.1"/>
    </source>
</evidence>
<feature type="transmembrane region" description="Helical" evidence="1">
    <location>
        <begin position="26"/>
        <end position="50"/>
    </location>
</feature>
<dbReference type="EMBL" id="CALNXK010000006">
    <property type="protein sequence ID" value="CAH3038074.1"/>
    <property type="molecule type" value="Genomic_DNA"/>
</dbReference>
<evidence type="ECO:0000256" key="1">
    <source>
        <dbReference type="SAM" id="Phobius"/>
    </source>
</evidence>
<protein>
    <recommendedName>
        <fullName evidence="4">ATP-grasp domain-containing protein</fullName>
    </recommendedName>
</protein>
<keyword evidence="1" id="KW-0812">Transmembrane</keyword>
<organism evidence="2 3">
    <name type="scientific">Porites lobata</name>
    <dbReference type="NCBI Taxonomy" id="104759"/>
    <lineage>
        <taxon>Eukaryota</taxon>
        <taxon>Metazoa</taxon>
        <taxon>Cnidaria</taxon>
        <taxon>Anthozoa</taxon>
        <taxon>Hexacorallia</taxon>
        <taxon>Scleractinia</taxon>
        <taxon>Fungiina</taxon>
        <taxon>Poritidae</taxon>
        <taxon>Porites</taxon>
    </lineage>
</organism>
<dbReference type="SUPFAM" id="SSF56059">
    <property type="entry name" value="Glutathione synthetase ATP-binding domain-like"/>
    <property type="match status" value="1"/>
</dbReference>
<keyword evidence="1" id="KW-1133">Transmembrane helix</keyword>
<dbReference type="Proteomes" id="UP001159405">
    <property type="component" value="Unassembled WGS sequence"/>
</dbReference>
<keyword evidence="1" id="KW-0472">Membrane</keyword>